<reference evidence="2" key="1">
    <citation type="submission" date="2023-04" db="EMBL/GenBank/DDBJ databases">
        <authorList>
            <person name="Vijverberg K."/>
            <person name="Xiong W."/>
            <person name="Schranz E."/>
        </authorList>
    </citation>
    <scope>NUCLEOTIDE SEQUENCE</scope>
</reference>
<feature type="region of interest" description="Disordered" evidence="1">
    <location>
        <begin position="68"/>
        <end position="99"/>
    </location>
</feature>
<dbReference type="PANTHER" id="PTHR46774:SF3">
    <property type="entry name" value="CHROMATIN MODIFICATION-RELATED PROTEIN EAF1 A-RELATED"/>
    <property type="match status" value="1"/>
</dbReference>
<evidence type="ECO:0000313" key="2">
    <source>
        <dbReference type="EMBL" id="CAI9284844.1"/>
    </source>
</evidence>
<evidence type="ECO:0000256" key="1">
    <source>
        <dbReference type="SAM" id="MobiDB-lite"/>
    </source>
</evidence>
<evidence type="ECO:0000313" key="3">
    <source>
        <dbReference type="Proteomes" id="UP001177003"/>
    </source>
</evidence>
<organism evidence="2 3">
    <name type="scientific">Lactuca saligna</name>
    <name type="common">Willowleaf lettuce</name>
    <dbReference type="NCBI Taxonomy" id="75948"/>
    <lineage>
        <taxon>Eukaryota</taxon>
        <taxon>Viridiplantae</taxon>
        <taxon>Streptophyta</taxon>
        <taxon>Embryophyta</taxon>
        <taxon>Tracheophyta</taxon>
        <taxon>Spermatophyta</taxon>
        <taxon>Magnoliopsida</taxon>
        <taxon>eudicotyledons</taxon>
        <taxon>Gunneridae</taxon>
        <taxon>Pentapetalae</taxon>
        <taxon>asterids</taxon>
        <taxon>campanulids</taxon>
        <taxon>Asterales</taxon>
        <taxon>Asteraceae</taxon>
        <taxon>Cichorioideae</taxon>
        <taxon>Cichorieae</taxon>
        <taxon>Lactucinae</taxon>
        <taxon>Lactuca</taxon>
    </lineage>
</organism>
<dbReference type="EMBL" id="OX465081">
    <property type="protein sequence ID" value="CAI9284844.1"/>
    <property type="molecule type" value="Genomic_DNA"/>
</dbReference>
<dbReference type="AlphaFoldDB" id="A0AA36E688"/>
<protein>
    <submittedName>
        <fullName evidence="2">Uncharacterized protein</fullName>
    </submittedName>
</protein>
<dbReference type="PANTHER" id="PTHR46774">
    <property type="entry name" value="CHROMATIN MODIFICATION-RELATED PROTEIN EAF1 A-RELATED"/>
    <property type="match status" value="1"/>
</dbReference>
<sequence>METKVEERFLMIHLLMFAKLRRQTLLNRLLEEGRLSEVGIIVIDEVHINNTLQFKCIFRKSKECKERHKISMDRNTADGADSAEDSGNSQPYPSTLPGMPEAIFNFSYI</sequence>
<accession>A0AA36E688</accession>
<name>A0AA36E688_LACSI</name>
<dbReference type="Proteomes" id="UP001177003">
    <property type="component" value="Chromosome 5"/>
</dbReference>
<keyword evidence="3" id="KW-1185">Reference proteome</keyword>
<gene>
    <name evidence="2" type="ORF">LSALG_LOCUS24349</name>
</gene>
<dbReference type="GO" id="GO:0035267">
    <property type="term" value="C:NuA4 histone acetyltransferase complex"/>
    <property type="evidence" value="ECO:0007669"/>
    <property type="project" value="InterPro"/>
</dbReference>
<proteinExistence type="predicted"/>
<dbReference type="InterPro" id="IPR044798">
    <property type="entry name" value="EAF1A/B"/>
</dbReference>